<dbReference type="EMBL" id="PJEX01001074">
    <property type="protein sequence ID" value="TKW48393.1"/>
    <property type="molecule type" value="Genomic_DNA"/>
</dbReference>
<name>A0A4U6X0I9_9PEZI</name>
<dbReference type="AlphaFoldDB" id="A0A4U6X0I9"/>
<proteinExistence type="predicted"/>
<gene>
    <name evidence="1" type="primary">egt-1</name>
    <name evidence="1" type="ORF">CTA1_11401</name>
</gene>
<keyword evidence="2" id="KW-1185">Reference proteome</keyword>
<dbReference type="STRING" id="1306861.A0A4U6X0I9"/>
<evidence type="ECO:0000313" key="2">
    <source>
        <dbReference type="Proteomes" id="UP000310108"/>
    </source>
</evidence>
<comment type="caution">
    <text evidence="1">The sequence shown here is derived from an EMBL/GenBank/DDBJ whole genome shotgun (WGS) entry which is preliminary data.</text>
</comment>
<accession>A0A4U6X0I9</accession>
<sequence>MGSIAVSQDELPHAHAGLGAAKQRAAAVAAAQPAAAADGLDIIDVRRVAVETNLKDDIISMWNPTNGPRRLPTLLLYNERGLQLFED</sequence>
<evidence type="ECO:0000313" key="1">
    <source>
        <dbReference type="EMBL" id="TKW48393.1"/>
    </source>
</evidence>
<reference evidence="1 2" key="1">
    <citation type="journal article" date="2019" name="PLoS ONE">
        <title>Comparative genome analysis indicates high evolutionary potential of pathogenicity genes in Colletotrichum tanaceti.</title>
        <authorList>
            <person name="Lelwala R.V."/>
            <person name="Korhonen P.K."/>
            <person name="Young N.D."/>
            <person name="Scott J.B."/>
            <person name="Ades P.A."/>
            <person name="Gasser R.B."/>
            <person name="Taylor P.W.J."/>
        </authorList>
    </citation>
    <scope>NUCLEOTIDE SEQUENCE [LARGE SCALE GENOMIC DNA]</scope>
    <source>
        <strain evidence="1">BRIP57314</strain>
    </source>
</reference>
<organism evidence="1 2">
    <name type="scientific">Colletotrichum tanaceti</name>
    <dbReference type="NCBI Taxonomy" id="1306861"/>
    <lineage>
        <taxon>Eukaryota</taxon>
        <taxon>Fungi</taxon>
        <taxon>Dikarya</taxon>
        <taxon>Ascomycota</taxon>
        <taxon>Pezizomycotina</taxon>
        <taxon>Sordariomycetes</taxon>
        <taxon>Hypocreomycetidae</taxon>
        <taxon>Glomerellales</taxon>
        <taxon>Glomerellaceae</taxon>
        <taxon>Colletotrichum</taxon>
        <taxon>Colletotrichum destructivum species complex</taxon>
    </lineage>
</organism>
<protein>
    <submittedName>
        <fullName evidence="1">Ergothioneine biosynthesis protein 1</fullName>
    </submittedName>
</protein>
<feature type="non-terminal residue" evidence="1">
    <location>
        <position position="87"/>
    </location>
</feature>
<dbReference type="Proteomes" id="UP000310108">
    <property type="component" value="Unassembled WGS sequence"/>
</dbReference>